<evidence type="ECO:0000313" key="1">
    <source>
        <dbReference type="EMBL" id="SQI51048.1"/>
    </source>
</evidence>
<sequence>MYRKDPIWKQFIYFHSAETSQKYLNNCYQKLTLEDPSLKSYENSYPFIYYLEQGKNFYKQANISPLSIKPVLLFYGLVHLIKACLLTVDPFYPSTTSVLAHGVSARKRKKRHYQFYHDEVKVQKFGLCTHFSEQMFHVKHLEGEKFIMQDLFSLIAELDDAFIFIKNSTNMIFLEKGKSNLWHIPDKVHESYFMDKSRLRQYLETKHQGPITWLDKIDNTISFDSNVSLEPPFRYHLFKQKPCLPVSLQSFTHLHDLIIHYLLLYNLSMISRYETEWWFELLKTTPNTDFPFIETFLTITEEKGPYLILEYLTSKGNKIN</sequence>
<dbReference type="EMBL" id="LS483476">
    <property type="protein sequence ID" value="SQI51048.1"/>
    <property type="molecule type" value="Genomic_DNA"/>
</dbReference>
<protein>
    <submittedName>
        <fullName evidence="1">Uncharacterized protein</fullName>
    </submittedName>
</protein>
<dbReference type="InterPro" id="IPR026988">
    <property type="entry name" value="YaaC-like"/>
</dbReference>
<organism evidence="1 2">
    <name type="scientific">Lederbergia lenta</name>
    <name type="common">Bacillus lentus</name>
    <dbReference type="NCBI Taxonomy" id="1467"/>
    <lineage>
        <taxon>Bacteria</taxon>
        <taxon>Bacillati</taxon>
        <taxon>Bacillota</taxon>
        <taxon>Bacilli</taxon>
        <taxon>Bacillales</taxon>
        <taxon>Bacillaceae</taxon>
        <taxon>Lederbergia</taxon>
    </lineage>
</organism>
<gene>
    <name evidence="1" type="ORF">NCTC4824_00015</name>
</gene>
<evidence type="ECO:0000313" key="2">
    <source>
        <dbReference type="Proteomes" id="UP000249134"/>
    </source>
</evidence>
<dbReference type="RefSeq" id="WP_066146073.1">
    <property type="nucleotide sequence ID" value="NZ_CBCSGM010000010.1"/>
</dbReference>
<dbReference type="AlphaFoldDB" id="A0A2X4VT80"/>
<reference evidence="1 2" key="1">
    <citation type="submission" date="2018-06" db="EMBL/GenBank/DDBJ databases">
        <authorList>
            <consortium name="Pathogen Informatics"/>
            <person name="Doyle S."/>
        </authorList>
    </citation>
    <scope>NUCLEOTIDE SEQUENCE [LARGE SCALE GENOMIC DNA]</scope>
    <source>
        <strain evidence="1 2">NCTC4824</strain>
    </source>
</reference>
<accession>A0A2X4VT80</accession>
<dbReference type="STRING" id="1348624.GCA_001591545_03832"/>
<keyword evidence="2" id="KW-1185">Reference proteome</keyword>
<dbReference type="Pfam" id="PF14175">
    <property type="entry name" value="YaaC"/>
    <property type="match status" value="1"/>
</dbReference>
<proteinExistence type="predicted"/>
<name>A0A2X4VT80_LEDLE</name>
<dbReference type="KEGG" id="blen:NCTC4824_00015"/>
<dbReference type="Proteomes" id="UP000249134">
    <property type="component" value="Chromosome 1"/>
</dbReference>